<keyword evidence="3" id="KW-1185">Reference proteome</keyword>
<dbReference type="KEGG" id="tae:TepiRe1_1399"/>
<protein>
    <submittedName>
        <fullName evidence="2">Uncharacterized protein</fullName>
    </submittedName>
</protein>
<dbReference type="HOGENOM" id="CLU_1401878_0_0_9"/>
<evidence type="ECO:0000256" key="1">
    <source>
        <dbReference type="SAM" id="Phobius"/>
    </source>
</evidence>
<dbReference type="eggNOG" id="ENOG5031G0S">
    <property type="taxonomic scope" value="Bacteria"/>
</dbReference>
<dbReference type="RefSeq" id="WP_013778356.1">
    <property type="nucleotide sequence ID" value="NC_015519.1"/>
</dbReference>
<accession>F4LUA3</accession>
<evidence type="ECO:0000313" key="3">
    <source>
        <dbReference type="Proteomes" id="UP000010802"/>
    </source>
</evidence>
<organism evidence="2 3">
    <name type="scientific">Tepidanaerobacter acetatoxydans (strain DSM 21804 / JCM 16047 / Re1)</name>
    <dbReference type="NCBI Taxonomy" id="1209989"/>
    <lineage>
        <taxon>Bacteria</taxon>
        <taxon>Bacillati</taxon>
        <taxon>Bacillota</taxon>
        <taxon>Clostridia</taxon>
        <taxon>Thermosediminibacterales</taxon>
        <taxon>Tepidanaerobacteraceae</taxon>
        <taxon>Tepidanaerobacter</taxon>
    </lineage>
</organism>
<reference evidence="3" key="1">
    <citation type="journal article" date="2013" name="Genome Announc.">
        <title>First genome sequence of a syntrophic acetate-oxidizing bacterium, Tepidanaerobacter acetatoxydans strain Re1.</title>
        <authorList>
            <person name="Manzoor S."/>
            <person name="Bongcam-Rudloff E."/>
            <person name="Schnurer A."/>
            <person name="Muller B."/>
        </authorList>
    </citation>
    <scope>NUCLEOTIDE SEQUENCE [LARGE SCALE GENOMIC DNA]</scope>
    <source>
        <strain evidence="3">Re1</strain>
    </source>
</reference>
<dbReference type="KEGG" id="tep:TepRe1_1287"/>
<dbReference type="AlphaFoldDB" id="F4LUA3"/>
<dbReference type="Proteomes" id="UP000010802">
    <property type="component" value="Chromosome"/>
</dbReference>
<dbReference type="STRING" id="1209989.TepRe1_1287"/>
<dbReference type="OrthoDB" id="1727322at2"/>
<evidence type="ECO:0000313" key="2">
    <source>
        <dbReference type="EMBL" id="CDI40673.1"/>
    </source>
</evidence>
<keyword evidence="1" id="KW-0812">Transmembrane</keyword>
<keyword evidence="1" id="KW-1133">Transmembrane helix</keyword>
<gene>
    <name evidence="2" type="ordered locus">TEPIRE1_1399</name>
</gene>
<keyword evidence="1" id="KW-0472">Membrane</keyword>
<feature type="transmembrane region" description="Helical" evidence="1">
    <location>
        <begin position="7"/>
        <end position="29"/>
    </location>
</feature>
<dbReference type="EMBL" id="HF563609">
    <property type="protein sequence ID" value="CDI40673.1"/>
    <property type="molecule type" value="Genomic_DNA"/>
</dbReference>
<name>F4LUA3_TEPAE</name>
<proteinExistence type="predicted"/>
<sequence length="178" mass="21074">MSHDRYKIFRIIVISIIFLLLMLAFQWYYTKNVMTKTLEKELLQNRYVSNIKIKEGKEKITVDVTFKNVDNLMEAYSTIHGIMEHQLKGRPFELEIVNQANKVISDLYNNEVQFIIYEALQTGKFTEMKARLDEIQYAKTKNTTLEPVEIKVFIDLDNLYLQIKVNESSFYKVISREA</sequence>